<dbReference type="PROSITE" id="PS50928">
    <property type="entry name" value="ABC_TM1"/>
    <property type="match status" value="1"/>
</dbReference>
<feature type="transmembrane region" description="Helical" evidence="7">
    <location>
        <begin position="251"/>
        <end position="270"/>
    </location>
</feature>
<evidence type="ECO:0000256" key="5">
    <source>
        <dbReference type="ARBA" id="ARBA00022989"/>
    </source>
</evidence>
<keyword evidence="2 7" id="KW-0813">Transport</keyword>
<evidence type="ECO:0000256" key="2">
    <source>
        <dbReference type="ARBA" id="ARBA00022448"/>
    </source>
</evidence>
<dbReference type="Pfam" id="PF19300">
    <property type="entry name" value="BPD_transp_1_N"/>
    <property type="match status" value="1"/>
</dbReference>
<accession>A0A0X1KQD0</accession>
<keyword evidence="6 7" id="KW-0472">Membrane</keyword>
<dbReference type="PANTHER" id="PTHR30465">
    <property type="entry name" value="INNER MEMBRANE ABC TRANSPORTER"/>
    <property type="match status" value="1"/>
</dbReference>
<dbReference type="STRING" id="1123384.AJ81_03555"/>
<dbReference type="OrthoDB" id="24153at2"/>
<dbReference type="InterPro" id="IPR000515">
    <property type="entry name" value="MetI-like"/>
</dbReference>
<keyword evidence="4 7" id="KW-0812">Transmembrane</keyword>
<keyword evidence="10" id="KW-1185">Reference proteome</keyword>
<dbReference type="KEGG" id="phy:AJ81_03555"/>
<dbReference type="PANTHER" id="PTHR30465:SF45">
    <property type="entry name" value="BINDING-PROTEIN-DEPENDENT TRANSPORT SYSTEMS INNER MEMBRANE COMPONENT"/>
    <property type="match status" value="1"/>
</dbReference>
<dbReference type="GO" id="GO:0055085">
    <property type="term" value="P:transmembrane transport"/>
    <property type="evidence" value="ECO:0007669"/>
    <property type="project" value="InterPro"/>
</dbReference>
<evidence type="ECO:0000313" key="10">
    <source>
        <dbReference type="Proteomes" id="UP000077469"/>
    </source>
</evidence>
<feature type="transmembrane region" description="Helical" evidence="7">
    <location>
        <begin position="9"/>
        <end position="27"/>
    </location>
</feature>
<comment type="subcellular location">
    <subcellularLocation>
        <location evidence="1 7">Cell membrane</location>
        <topology evidence="1 7">Multi-pass membrane protein</topology>
    </subcellularLocation>
</comment>
<evidence type="ECO:0000256" key="1">
    <source>
        <dbReference type="ARBA" id="ARBA00004651"/>
    </source>
</evidence>
<feature type="domain" description="ABC transmembrane type-1" evidence="8">
    <location>
        <begin position="181"/>
        <end position="374"/>
    </location>
</feature>
<organism evidence="9 10">
    <name type="scientific">Pseudothermotoga hypogea DSM 11164 = NBRC 106472</name>
    <dbReference type="NCBI Taxonomy" id="1123384"/>
    <lineage>
        <taxon>Bacteria</taxon>
        <taxon>Thermotogati</taxon>
        <taxon>Thermotogota</taxon>
        <taxon>Thermotogae</taxon>
        <taxon>Thermotogales</taxon>
        <taxon>Thermotogaceae</taxon>
        <taxon>Pseudothermotoga</taxon>
    </lineage>
</organism>
<dbReference type="AlphaFoldDB" id="A0A0X1KQD0"/>
<dbReference type="GO" id="GO:0005886">
    <property type="term" value="C:plasma membrane"/>
    <property type="evidence" value="ECO:0007669"/>
    <property type="project" value="UniProtKB-SubCell"/>
</dbReference>
<dbReference type="SUPFAM" id="SSF161098">
    <property type="entry name" value="MetI-like"/>
    <property type="match status" value="1"/>
</dbReference>
<dbReference type="PATRIC" id="fig|1123384.7.peg.693"/>
<dbReference type="Proteomes" id="UP000077469">
    <property type="component" value="Chromosome"/>
</dbReference>
<dbReference type="Gene3D" id="1.10.3720.10">
    <property type="entry name" value="MetI-like"/>
    <property type="match status" value="1"/>
</dbReference>
<evidence type="ECO:0000256" key="6">
    <source>
        <dbReference type="ARBA" id="ARBA00023136"/>
    </source>
</evidence>
<evidence type="ECO:0000256" key="3">
    <source>
        <dbReference type="ARBA" id="ARBA00022475"/>
    </source>
</evidence>
<dbReference type="InterPro" id="IPR045621">
    <property type="entry name" value="BPD_transp_1_N"/>
</dbReference>
<sequence length="383" mass="43363">MLKFLGKRVLQIVILLFIYVTVVYWLIEAMPGSFVDQYLLNPKLTPEIRENLKRQFGFDKPAHIRYLIYMKNFLTLDLGISFSYFPTRVTTIIAERLPRTVFLFVTSTLVSYLLGYNLGKRAAWKRSGLLDKTTTFVGIVFWTIFLPLLAIFNIWLFGVILKILPLNQFIDPNLWKTAPLSAQTIFIRLLLTALVFLVVFLIALLISNRLKTIPAKKAVLYTSSAITVVISIVIWILSGYSVYAWDIIKHMVLPVLTLTLYSFAGSMLVMRDTMLDVIREDYITTAKAKGLPDNVVRDKHAARNALLPLVTNFVISLGFTVGGGIITETMFSWPGIGRAYLEALNTQDTPLLIGLLVFTGIFVLIAHLVADVLYAVLDPRIRY</sequence>
<protein>
    <submittedName>
        <fullName evidence="9">ABC transporter permease</fullName>
    </submittedName>
</protein>
<proteinExistence type="inferred from homology"/>
<dbReference type="InterPro" id="IPR035906">
    <property type="entry name" value="MetI-like_sf"/>
</dbReference>
<feature type="transmembrane region" description="Helical" evidence="7">
    <location>
        <begin position="218"/>
        <end position="245"/>
    </location>
</feature>
<feature type="transmembrane region" description="Helical" evidence="7">
    <location>
        <begin position="139"/>
        <end position="165"/>
    </location>
</feature>
<feature type="transmembrane region" description="Helical" evidence="7">
    <location>
        <begin position="101"/>
        <end position="118"/>
    </location>
</feature>
<name>A0A0X1KQD0_9THEM</name>
<dbReference type="PaxDb" id="1123384-AJ81_03555"/>
<dbReference type="EMBL" id="CP007141">
    <property type="protein sequence ID" value="AJC73441.1"/>
    <property type="molecule type" value="Genomic_DNA"/>
</dbReference>
<feature type="transmembrane region" description="Helical" evidence="7">
    <location>
        <begin position="351"/>
        <end position="377"/>
    </location>
</feature>
<feature type="transmembrane region" description="Helical" evidence="7">
    <location>
        <begin position="185"/>
        <end position="206"/>
    </location>
</feature>
<feature type="transmembrane region" description="Helical" evidence="7">
    <location>
        <begin position="306"/>
        <end position="331"/>
    </location>
</feature>
<evidence type="ECO:0000313" key="9">
    <source>
        <dbReference type="EMBL" id="AJC73441.1"/>
    </source>
</evidence>
<evidence type="ECO:0000256" key="4">
    <source>
        <dbReference type="ARBA" id="ARBA00022692"/>
    </source>
</evidence>
<evidence type="ECO:0000256" key="7">
    <source>
        <dbReference type="RuleBase" id="RU363032"/>
    </source>
</evidence>
<comment type="similarity">
    <text evidence="7">Belongs to the binding-protein-dependent transport system permease family.</text>
</comment>
<dbReference type="RefSeq" id="WP_031502220.1">
    <property type="nucleotide sequence ID" value="NC_022795.1"/>
</dbReference>
<gene>
    <name evidence="9" type="ORF">AJ81_03555</name>
</gene>
<dbReference type="Pfam" id="PF00528">
    <property type="entry name" value="BPD_transp_1"/>
    <property type="match status" value="1"/>
</dbReference>
<evidence type="ECO:0000259" key="8">
    <source>
        <dbReference type="PROSITE" id="PS50928"/>
    </source>
</evidence>
<dbReference type="CDD" id="cd06261">
    <property type="entry name" value="TM_PBP2"/>
    <property type="match status" value="1"/>
</dbReference>
<reference evidence="9 10" key="1">
    <citation type="submission" date="2014-01" db="EMBL/GenBank/DDBJ databases">
        <title>Genome sequencing of Thermotog hypogea.</title>
        <authorList>
            <person name="Zhang X."/>
            <person name="Alvare G."/>
            <person name="Fristensky B."/>
            <person name="Chen L."/>
            <person name="Suen T."/>
            <person name="Chen Q."/>
            <person name="Ma K."/>
        </authorList>
    </citation>
    <scope>NUCLEOTIDE SEQUENCE [LARGE SCALE GENOMIC DNA]</scope>
    <source>
        <strain evidence="9 10">DSM 11164</strain>
    </source>
</reference>
<keyword evidence="3" id="KW-1003">Cell membrane</keyword>
<keyword evidence="5 7" id="KW-1133">Transmembrane helix</keyword>